<proteinExistence type="predicted"/>
<gene>
    <name evidence="1" type="ORF">D9619_007698</name>
</gene>
<sequence>MRDRETRFALAPHLSEENSVRSWLAKALHDQLALRTTVSALVFKTLEDAQQVVRVSYMNQTSAMYHGV</sequence>
<comment type="caution">
    <text evidence="1">The sequence shown here is derived from an EMBL/GenBank/DDBJ whole genome shotgun (WGS) entry which is preliminary data.</text>
</comment>
<evidence type="ECO:0000313" key="1">
    <source>
        <dbReference type="EMBL" id="KAF5310530.1"/>
    </source>
</evidence>
<name>A0A8H5ATF1_9AGAR</name>
<keyword evidence="2" id="KW-1185">Reference proteome</keyword>
<dbReference type="AlphaFoldDB" id="A0A8H5ATF1"/>
<dbReference type="Proteomes" id="UP000567179">
    <property type="component" value="Unassembled WGS sequence"/>
</dbReference>
<protein>
    <submittedName>
        <fullName evidence="1">Uncharacterized protein</fullName>
    </submittedName>
</protein>
<dbReference type="EMBL" id="JAACJJ010000057">
    <property type="protein sequence ID" value="KAF5310530.1"/>
    <property type="molecule type" value="Genomic_DNA"/>
</dbReference>
<evidence type="ECO:0000313" key="2">
    <source>
        <dbReference type="Proteomes" id="UP000567179"/>
    </source>
</evidence>
<accession>A0A8H5ATF1</accession>
<organism evidence="1 2">
    <name type="scientific">Psilocybe cf. subviscida</name>
    <dbReference type="NCBI Taxonomy" id="2480587"/>
    <lineage>
        <taxon>Eukaryota</taxon>
        <taxon>Fungi</taxon>
        <taxon>Dikarya</taxon>
        <taxon>Basidiomycota</taxon>
        <taxon>Agaricomycotina</taxon>
        <taxon>Agaricomycetes</taxon>
        <taxon>Agaricomycetidae</taxon>
        <taxon>Agaricales</taxon>
        <taxon>Agaricineae</taxon>
        <taxon>Strophariaceae</taxon>
        <taxon>Psilocybe</taxon>
    </lineage>
</organism>
<reference evidence="1 2" key="1">
    <citation type="journal article" date="2020" name="ISME J.">
        <title>Uncovering the hidden diversity of litter-decomposition mechanisms in mushroom-forming fungi.</title>
        <authorList>
            <person name="Floudas D."/>
            <person name="Bentzer J."/>
            <person name="Ahren D."/>
            <person name="Johansson T."/>
            <person name="Persson P."/>
            <person name="Tunlid A."/>
        </authorList>
    </citation>
    <scope>NUCLEOTIDE SEQUENCE [LARGE SCALE GENOMIC DNA]</scope>
    <source>
        <strain evidence="1 2">CBS 101986</strain>
    </source>
</reference>